<feature type="region of interest" description="Disordered" evidence="1">
    <location>
        <begin position="48"/>
        <end position="120"/>
    </location>
</feature>
<dbReference type="GO" id="GO:0005737">
    <property type="term" value="C:cytoplasm"/>
    <property type="evidence" value="ECO:0007669"/>
    <property type="project" value="TreeGrafter"/>
</dbReference>
<dbReference type="PANTHER" id="PTHR46276">
    <property type="entry name" value="E3 UBIQUITIN-PROTEIN LIGASE UBR5"/>
    <property type="match status" value="1"/>
</dbReference>
<feature type="compositionally biased region" description="Low complexity" evidence="1">
    <location>
        <begin position="106"/>
        <end position="120"/>
    </location>
</feature>
<accession>A0A8S9GIJ6</accession>
<dbReference type="GO" id="GO:0000209">
    <property type="term" value="P:protein polyubiquitination"/>
    <property type="evidence" value="ECO:0007669"/>
    <property type="project" value="TreeGrafter"/>
</dbReference>
<feature type="domain" description="PABC" evidence="2">
    <location>
        <begin position="126"/>
        <end position="203"/>
    </location>
</feature>
<evidence type="ECO:0000313" key="4">
    <source>
        <dbReference type="Proteomes" id="UP000712281"/>
    </source>
</evidence>
<dbReference type="Pfam" id="PF00658">
    <property type="entry name" value="MLLE"/>
    <property type="match status" value="1"/>
</dbReference>
<dbReference type="GO" id="GO:0034450">
    <property type="term" value="F:ubiquitin-ubiquitin ligase activity"/>
    <property type="evidence" value="ECO:0007669"/>
    <property type="project" value="TreeGrafter"/>
</dbReference>
<feature type="compositionally biased region" description="Gly residues" evidence="1">
    <location>
        <begin position="91"/>
        <end position="105"/>
    </location>
</feature>
<dbReference type="InterPro" id="IPR002004">
    <property type="entry name" value="PABP_HYD_C"/>
</dbReference>
<name>A0A8S9GIJ6_BRACR</name>
<sequence>MIGSNSPLLSLSLINSIRYDSESNAITTGLSSLLLCCASLTLNRPSESMTQSVEGKDAIQQQQQQVQKGHSSASRNAEERVLISEPHQQRPGGGGRRPGGGGRRPGGIQQFQQQPPMMQHQMHPRGRNIRYSQGRGVSGEQQRTMLGENLYPLVEKLEVESAAKVTGILLEMDQTEVLHLLASPEALEAKVAEAIDVLRSVAVGGAAEQLASLNLS</sequence>
<dbReference type="SUPFAM" id="SSF63570">
    <property type="entry name" value="PABC (PABP) domain"/>
    <property type="match status" value="1"/>
</dbReference>
<dbReference type="AlphaFoldDB" id="A0A8S9GIJ6"/>
<dbReference type="GO" id="GO:0090263">
    <property type="term" value="P:positive regulation of canonical Wnt signaling pathway"/>
    <property type="evidence" value="ECO:0007669"/>
    <property type="project" value="TreeGrafter"/>
</dbReference>
<dbReference type="Gene3D" id="1.10.1900.10">
    <property type="entry name" value="c-terminal domain of poly(a) binding protein"/>
    <property type="match status" value="1"/>
</dbReference>
<reference evidence="3" key="1">
    <citation type="submission" date="2019-12" db="EMBL/GenBank/DDBJ databases">
        <title>Genome sequencing and annotation of Brassica cretica.</title>
        <authorList>
            <person name="Studholme D.J."/>
            <person name="Sarris P.F."/>
        </authorList>
    </citation>
    <scope>NUCLEOTIDE SEQUENCE</scope>
    <source>
        <strain evidence="3">PFS-001/15</strain>
        <tissue evidence="3">Leaf</tissue>
    </source>
</reference>
<dbReference type="EMBL" id="QGKW02002005">
    <property type="protein sequence ID" value="KAF2544116.1"/>
    <property type="molecule type" value="Genomic_DNA"/>
</dbReference>
<comment type="caution">
    <text evidence="3">The sequence shown here is derived from an EMBL/GenBank/DDBJ whole genome shotgun (WGS) entry which is preliminary data.</text>
</comment>
<protein>
    <recommendedName>
        <fullName evidence="2">PABC domain-containing protein</fullName>
    </recommendedName>
</protein>
<gene>
    <name evidence="3" type="ORF">F2Q68_00031891</name>
</gene>
<dbReference type="PANTHER" id="PTHR46276:SF1">
    <property type="entry name" value="E3 UBIQUITIN-PROTEIN LIGASE UBR5"/>
    <property type="match status" value="1"/>
</dbReference>
<dbReference type="GO" id="GO:0003723">
    <property type="term" value="F:RNA binding"/>
    <property type="evidence" value="ECO:0007669"/>
    <property type="project" value="InterPro"/>
</dbReference>
<dbReference type="GO" id="GO:0005634">
    <property type="term" value="C:nucleus"/>
    <property type="evidence" value="ECO:0007669"/>
    <property type="project" value="TreeGrafter"/>
</dbReference>
<dbReference type="InterPro" id="IPR036053">
    <property type="entry name" value="PABP-dom"/>
</dbReference>
<proteinExistence type="predicted"/>
<organism evidence="3 4">
    <name type="scientific">Brassica cretica</name>
    <name type="common">Mustard</name>
    <dbReference type="NCBI Taxonomy" id="69181"/>
    <lineage>
        <taxon>Eukaryota</taxon>
        <taxon>Viridiplantae</taxon>
        <taxon>Streptophyta</taxon>
        <taxon>Embryophyta</taxon>
        <taxon>Tracheophyta</taxon>
        <taxon>Spermatophyta</taxon>
        <taxon>Magnoliopsida</taxon>
        <taxon>eudicotyledons</taxon>
        <taxon>Gunneridae</taxon>
        <taxon>Pentapetalae</taxon>
        <taxon>rosids</taxon>
        <taxon>malvids</taxon>
        <taxon>Brassicales</taxon>
        <taxon>Brassicaceae</taxon>
        <taxon>Brassiceae</taxon>
        <taxon>Brassica</taxon>
    </lineage>
</organism>
<evidence type="ECO:0000256" key="1">
    <source>
        <dbReference type="SAM" id="MobiDB-lite"/>
    </source>
</evidence>
<dbReference type="PROSITE" id="PS51309">
    <property type="entry name" value="PABC"/>
    <property type="match status" value="1"/>
</dbReference>
<dbReference type="Proteomes" id="UP000712281">
    <property type="component" value="Unassembled WGS sequence"/>
</dbReference>
<dbReference type="SMART" id="SM00517">
    <property type="entry name" value="PolyA"/>
    <property type="match status" value="1"/>
</dbReference>
<evidence type="ECO:0000313" key="3">
    <source>
        <dbReference type="EMBL" id="KAF2544116.1"/>
    </source>
</evidence>
<evidence type="ECO:0000259" key="2">
    <source>
        <dbReference type="PROSITE" id="PS51309"/>
    </source>
</evidence>